<protein>
    <submittedName>
        <fullName evidence="1">Uncharacterized protein</fullName>
    </submittedName>
</protein>
<dbReference type="AlphaFoldDB" id="A0A9D4J8L7"/>
<reference evidence="1" key="2">
    <citation type="submission" date="2020-11" db="EMBL/GenBank/DDBJ databases">
        <authorList>
            <person name="McCartney M.A."/>
            <person name="Auch B."/>
            <person name="Kono T."/>
            <person name="Mallez S."/>
            <person name="Becker A."/>
            <person name="Gohl D.M."/>
            <person name="Silverstein K.A.T."/>
            <person name="Koren S."/>
            <person name="Bechman K.B."/>
            <person name="Herman A."/>
            <person name="Abrahante J.E."/>
            <person name="Garbe J."/>
        </authorList>
    </citation>
    <scope>NUCLEOTIDE SEQUENCE</scope>
    <source>
        <strain evidence="1">Duluth1</strain>
        <tissue evidence="1">Whole animal</tissue>
    </source>
</reference>
<keyword evidence="2" id="KW-1185">Reference proteome</keyword>
<sequence>MAIFAGLTKLHKFSYRTILRRCNETIIHLPTITIPLGASAENSRKLLRVTLDPGRDLHAPGAIRAL</sequence>
<accession>A0A9D4J8L7</accession>
<gene>
    <name evidence="1" type="ORF">DPMN_156228</name>
</gene>
<dbReference type="EMBL" id="JAIWYP010000007">
    <property type="protein sequence ID" value="KAH3802550.1"/>
    <property type="molecule type" value="Genomic_DNA"/>
</dbReference>
<evidence type="ECO:0000313" key="1">
    <source>
        <dbReference type="EMBL" id="KAH3802550.1"/>
    </source>
</evidence>
<reference evidence="1" key="1">
    <citation type="journal article" date="2019" name="bioRxiv">
        <title>The Genome of the Zebra Mussel, Dreissena polymorpha: A Resource for Invasive Species Research.</title>
        <authorList>
            <person name="McCartney M.A."/>
            <person name="Auch B."/>
            <person name="Kono T."/>
            <person name="Mallez S."/>
            <person name="Zhang Y."/>
            <person name="Obille A."/>
            <person name="Becker A."/>
            <person name="Abrahante J.E."/>
            <person name="Garbe J."/>
            <person name="Badalamenti J.P."/>
            <person name="Herman A."/>
            <person name="Mangelson H."/>
            <person name="Liachko I."/>
            <person name="Sullivan S."/>
            <person name="Sone E.D."/>
            <person name="Koren S."/>
            <person name="Silverstein K.A.T."/>
            <person name="Beckman K.B."/>
            <person name="Gohl D.M."/>
        </authorList>
    </citation>
    <scope>NUCLEOTIDE SEQUENCE</scope>
    <source>
        <strain evidence="1">Duluth1</strain>
        <tissue evidence="1">Whole animal</tissue>
    </source>
</reference>
<comment type="caution">
    <text evidence="1">The sequence shown here is derived from an EMBL/GenBank/DDBJ whole genome shotgun (WGS) entry which is preliminary data.</text>
</comment>
<evidence type="ECO:0000313" key="2">
    <source>
        <dbReference type="Proteomes" id="UP000828390"/>
    </source>
</evidence>
<dbReference type="Proteomes" id="UP000828390">
    <property type="component" value="Unassembled WGS sequence"/>
</dbReference>
<proteinExistence type="predicted"/>
<organism evidence="1 2">
    <name type="scientific">Dreissena polymorpha</name>
    <name type="common">Zebra mussel</name>
    <name type="synonym">Mytilus polymorpha</name>
    <dbReference type="NCBI Taxonomy" id="45954"/>
    <lineage>
        <taxon>Eukaryota</taxon>
        <taxon>Metazoa</taxon>
        <taxon>Spiralia</taxon>
        <taxon>Lophotrochozoa</taxon>
        <taxon>Mollusca</taxon>
        <taxon>Bivalvia</taxon>
        <taxon>Autobranchia</taxon>
        <taxon>Heteroconchia</taxon>
        <taxon>Euheterodonta</taxon>
        <taxon>Imparidentia</taxon>
        <taxon>Neoheterodontei</taxon>
        <taxon>Myida</taxon>
        <taxon>Dreissenoidea</taxon>
        <taxon>Dreissenidae</taxon>
        <taxon>Dreissena</taxon>
    </lineage>
</organism>
<name>A0A9D4J8L7_DREPO</name>